<name>A0A7L9WQU9_9RHOB</name>
<evidence type="ECO:0000313" key="3">
    <source>
        <dbReference type="Proteomes" id="UP000594118"/>
    </source>
</evidence>
<dbReference type="PROSITE" id="PS51819">
    <property type="entry name" value="VOC"/>
    <property type="match status" value="1"/>
</dbReference>
<dbReference type="InterPro" id="IPR004360">
    <property type="entry name" value="Glyas_Fos-R_dOase_dom"/>
</dbReference>
<dbReference type="Gene3D" id="3.10.180.10">
    <property type="entry name" value="2,3-Dihydroxybiphenyl 1,2-Dioxygenase, domain 1"/>
    <property type="match status" value="1"/>
</dbReference>
<dbReference type="InterPro" id="IPR037523">
    <property type="entry name" value="VOC_core"/>
</dbReference>
<dbReference type="EMBL" id="CP045201">
    <property type="protein sequence ID" value="QOL81816.1"/>
    <property type="molecule type" value="Genomic_DNA"/>
</dbReference>
<feature type="domain" description="VOC" evidence="1">
    <location>
        <begin position="6"/>
        <end position="120"/>
    </location>
</feature>
<dbReference type="Proteomes" id="UP000594118">
    <property type="component" value="Chromosome"/>
</dbReference>
<dbReference type="AlphaFoldDB" id="A0A7L9WQU9"/>
<keyword evidence="3" id="KW-1185">Reference proteome</keyword>
<evidence type="ECO:0000313" key="2">
    <source>
        <dbReference type="EMBL" id="QOL81816.1"/>
    </source>
</evidence>
<evidence type="ECO:0000259" key="1">
    <source>
        <dbReference type="PROSITE" id="PS51819"/>
    </source>
</evidence>
<dbReference type="PANTHER" id="PTHR33993">
    <property type="entry name" value="GLYOXALASE-RELATED"/>
    <property type="match status" value="1"/>
</dbReference>
<dbReference type="CDD" id="cd07247">
    <property type="entry name" value="SgaA_N_like"/>
    <property type="match status" value="1"/>
</dbReference>
<organism evidence="2 3">
    <name type="scientific">Pseudooceanicola spongiae</name>
    <dbReference type="NCBI Taxonomy" id="2613965"/>
    <lineage>
        <taxon>Bacteria</taxon>
        <taxon>Pseudomonadati</taxon>
        <taxon>Pseudomonadota</taxon>
        <taxon>Alphaproteobacteria</taxon>
        <taxon>Rhodobacterales</taxon>
        <taxon>Paracoccaceae</taxon>
        <taxon>Pseudooceanicola</taxon>
    </lineage>
</organism>
<accession>A0A7L9WQU9</accession>
<protein>
    <submittedName>
        <fullName evidence="2">VOC family protein</fullName>
    </submittedName>
</protein>
<dbReference type="PANTHER" id="PTHR33993:SF2">
    <property type="entry name" value="VOC DOMAIN-CONTAINING PROTEIN"/>
    <property type="match status" value="1"/>
</dbReference>
<sequence>MTQQPIVVWAEIPVSDLPKAVDFYNAVFDWQMTISKMGPEEVAVLGSAGSDMGVSGNLVQGDSGNGKGSVIYIAVANLASATDRAKVAGAPIQAGPVEIPAGRYVTIEDPDGNRIGLFEPKAA</sequence>
<dbReference type="InterPro" id="IPR052164">
    <property type="entry name" value="Anthracycline_SecMetBiosynth"/>
</dbReference>
<dbReference type="KEGG" id="pshq:F3W81_13885"/>
<proteinExistence type="predicted"/>
<dbReference type="Pfam" id="PF00903">
    <property type="entry name" value="Glyoxalase"/>
    <property type="match status" value="1"/>
</dbReference>
<dbReference type="InterPro" id="IPR029068">
    <property type="entry name" value="Glyas_Bleomycin-R_OHBP_Dase"/>
</dbReference>
<reference evidence="2 3" key="1">
    <citation type="submission" date="2019-10" db="EMBL/GenBank/DDBJ databases">
        <title>Pseudopuniceibacterium sp. HQ09 islated from Antarctica.</title>
        <authorList>
            <person name="Liao L."/>
            <person name="Su S."/>
            <person name="Chen B."/>
            <person name="Yu Y."/>
        </authorList>
    </citation>
    <scope>NUCLEOTIDE SEQUENCE [LARGE SCALE GENOMIC DNA]</scope>
    <source>
        <strain evidence="2 3">HQ09</strain>
    </source>
</reference>
<dbReference type="RefSeq" id="WP_193079733.1">
    <property type="nucleotide sequence ID" value="NZ_CP045201.1"/>
</dbReference>
<gene>
    <name evidence="2" type="ORF">F3W81_13885</name>
</gene>
<dbReference type="SUPFAM" id="SSF54593">
    <property type="entry name" value="Glyoxalase/Bleomycin resistance protein/Dihydroxybiphenyl dioxygenase"/>
    <property type="match status" value="1"/>
</dbReference>